<dbReference type="PROSITE" id="PS51918">
    <property type="entry name" value="RADICAL_SAM"/>
    <property type="match status" value="1"/>
</dbReference>
<keyword evidence="4" id="KW-0408">Iron</keyword>
<dbReference type="GO" id="GO:0005829">
    <property type="term" value="C:cytosol"/>
    <property type="evidence" value="ECO:0007669"/>
    <property type="project" value="TreeGrafter"/>
</dbReference>
<dbReference type="InterPro" id="IPR007197">
    <property type="entry name" value="rSAM"/>
</dbReference>
<comment type="cofactor">
    <cofactor evidence="1">
        <name>[4Fe-4S] cluster</name>
        <dbReference type="ChEBI" id="CHEBI:49883"/>
    </cofactor>
</comment>
<name>A0A3M3XZX1_PSEFL</name>
<dbReference type="InterPro" id="IPR051198">
    <property type="entry name" value="BchE-like"/>
</dbReference>
<proteinExistence type="predicted"/>
<dbReference type="PANTHER" id="PTHR43409:SF7">
    <property type="entry name" value="BLL1977 PROTEIN"/>
    <property type="match status" value="1"/>
</dbReference>
<dbReference type="SUPFAM" id="SSF53756">
    <property type="entry name" value="UDP-Glycosyltransferase/glycogen phosphorylase"/>
    <property type="match status" value="1"/>
</dbReference>
<keyword evidence="3" id="KW-0479">Metal-binding</keyword>
<dbReference type="Gene3D" id="3.40.50.280">
    <property type="entry name" value="Cobalamin-binding domain"/>
    <property type="match status" value="1"/>
</dbReference>
<sequence>MAYVVALLATRWGSDLGGLNVFNKGLAEGLIQALPKGSQTLCFVNRLPTTTISEGEVQLIEHEEFSTTILASEIASHCATLDIGTLQGVLVVGHDAITGQAAVDCANQLREHLGDETSVKSAVIGHMDYSAYAFMKGHSLEEVTERSIKQRDIIAAADCAFAVGPLLQSNFASARSAMHRPRSPVRPLTPGVNEVKWNHHNPRVDLQVFISGRLNSEDDPIKNSILAIHALAEAYKRGRQISAAAWDARGQLFAWGVDPSSDRAAIDELKAIGSKSAAFVLHAEPFSDDQKVLRQSLAGCHVALMPSWHEGFGLSGWEALCAGVPLVCSRQSGLAMLIDDLKQQFPEVSFDSVVFVNIGGSLTAGTPSAEDIGTCADALLEITSNLEVRKQAAIQLASLLKREFSWKRCASDLLEGTGWDLPGSVHWSNRQAVGRKQEESRQVLERILDDLDHLDLEEDWRDLTTAFNHLSDAGKNADLQDRPELRAKLRTIGSAIGDHMTVASALCETARESGRMDVCWRYMAACANICLSFRDFSESFPESMLHVIWKDTFLTKELFYYAAVFADEFTHQASEIAPKFFEPAWLTDSEPAYAIRLARLASKCKELMQLFPRVENVPEFINEHERCIKLEKHSHDIASAIADDPKLVSTMLALMAHGLEPARQISDQTVSFLSSYFPDAGTAKGHWRGDKRVFAALATTSLSTQVLLEALRCMALDEDESIRWASLHLAFSQTLRRRLESAFTAGALTIEGSLNEELGKIVDMAISTDDGHPWLHREFLSHYLEECASPPGHGKPRPLGVLDFPVARWLIGPVVGERAPNLRGRMHPEVAVTRTDTLQAVKRILLVLPPIEIDDAASGASRTSTPALGLGLLASHLASQGHDVQVADCHRFPRLRAEVLRLARTFDLIGFNTVFSTIQSTMNMLVDIRKRTHSTTLVIGGPAAKLNAWQFSAVHTEDAQTSWDFAVASNAVENLSSLVASLKSQGQWPAAPGITPNLKSWNVVGRGIEEYSVLPFPSIKSSISTWPNVMLDRRIYRSGDGQYEPARTRSKSQTFHEAHVVMSQGCDWNCAFCTERRDKSGGETRREVLHVLKEISDLTLQHKDLRIQFIDDNLLPQIAADGKQRGDKYQGLTWASDFLDGLVKIKEQAGDSFGWRGIFRIEDFIAYDANFDEPFIEHLQRSGCRMLAFGIEHGSEVQRKKSKAASEVVTNAQISELFQRLRSADILTKAYFMLGGPWETQESAHQTIDFAVQSGVTLAYFALYKDFAKASNILSKEQQAKDPKAERYIRYDQLALNWDQILTNVKVNHDHVVDSCDMSGGPVTKLELECYRKLSALGFQFTDLVKYNDFHDEEADGGSLLRAVTWNSPSEYFKTVEQAYRKFYLRDSFVEEYNALLSHGY</sequence>
<dbReference type="SUPFAM" id="SSF102114">
    <property type="entry name" value="Radical SAM enzymes"/>
    <property type="match status" value="1"/>
</dbReference>
<organism evidence="6 7">
    <name type="scientific">Pseudomonas fluorescens</name>
    <dbReference type="NCBI Taxonomy" id="294"/>
    <lineage>
        <taxon>Bacteria</taxon>
        <taxon>Pseudomonadati</taxon>
        <taxon>Pseudomonadota</taxon>
        <taxon>Gammaproteobacteria</taxon>
        <taxon>Pseudomonadales</taxon>
        <taxon>Pseudomonadaceae</taxon>
        <taxon>Pseudomonas</taxon>
    </lineage>
</organism>
<dbReference type="GO" id="GO:0003824">
    <property type="term" value="F:catalytic activity"/>
    <property type="evidence" value="ECO:0007669"/>
    <property type="project" value="InterPro"/>
</dbReference>
<accession>A0A3M3XZX1</accession>
<evidence type="ECO:0000313" key="6">
    <source>
        <dbReference type="EMBL" id="SQF97251.1"/>
    </source>
</evidence>
<evidence type="ECO:0000256" key="1">
    <source>
        <dbReference type="ARBA" id="ARBA00001966"/>
    </source>
</evidence>
<dbReference type="SFLD" id="SFLDG01082">
    <property type="entry name" value="B12-binding_domain_containing"/>
    <property type="match status" value="1"/>
</dbReference>
<dbReference type="Proteomes" id="UP000248640">
    <property type="component" value="Chromosome 1"/>
</dbReference>
<dbReference type="SFLD" id="SFLDS00029">
    <property type="entry name" value="Radical_SAM"/>
    <property type="match status" value="1"/>
</dbReference>
<dbReference type="Pfam" id="PF20706">
    <property type="entry name" value="GT4-conflict"/>
    <property type="match status" value="1"/>
</dbReference>
<dbReference type="GeneID" id="61635991"/>
<dbReference type="InterPro" id="IPR058240">
    <property type="entry name" value="rSAM_sf"/>
</dbReference>
<dbReference type="InterPro" id="IPR006638">
    <property type="entry name" value="Elp3/MiaA/NifB-like_rSAM"/>
</dbReference>
<evidence type="ECO:0000256" key="2">
    <source>
        <dbReference type="ARBA" id="ARBA00022691"/>
    </source>
</evidence>
<reference evidence="6 7" key="1">
    <citation type="submission" date="2018-06" db="EMBL/GenBank/DDBJ databases">
        <authorList>
            <consortium name="Pathogen Informatics"/>
            <person name="Doyle S."/>
        </authorList>
    </citation>
    <scope>NUCLEOTIDE SEQUENCE [LARGE SCALE GENOMIC DNA]</scope>
    <source>
        <strain evidence="6 7">NCTC10038</strain>
    </source>
</reference>
<evidence type="ECO:0000313" key="7">
    <source>
        <dbReference type="Proteomes" id="UP000248640"/>
    </source>
</evidence>
<evidence type="ECO:0000256" key="5">
    <source>
        <dbReference type="ARBA" id="ARBA00023014"/>
    </source>
</evidence>
<dbReference type="GO" id="GO:0051536">
    <property type="term" value="F:iron-sulfur cluster binding"/>
    <property type="evidence" value="ECO:0007669"/>
    <property type="project" value="UniProtKB-KW"/>
</dbReference>
<dbReference type="EMBL" id="LS483372">
    <property type="protein sequence ID" value="SQF97251.1"/>
    <property type="molecule type" value="Genomic_DNA"/>
</dbReference>
<protein>
    <submittedName>
        <fullName evidence="6">Glycogen synthase</fullName>
    </submittedName>
</protein>
<evidence type="ECO:0000256" key="4">
    <source>
        <dbReference type="ARBA" id="ARBA00023004"/>
    </source>
</evidence>
<gene>
    <name evidence="6" type="ORF">NCTC10038_06094</name>
</gene>
<keyword evidence="2" id="KW-0949">S-adenosyl-L-methionine</keyword>
<dbReference type="GO" id="GO:0046872">
    <property type="term" value="F:metal ion binding"/>
    <property type="evidence" value="ECO:0007669"/>
    <property type="project" value="UniProtKB-KW"/>
</dbReference>
<dbReference type="SMART" id="SM00729">
    <property type="entry name" value="Elp3"/>
    <property type="match status" value="1"/>
</dbReference>
<dbReference type="RefSeq" id="WP_053258773.1">
    <property type="nucleotide sequence ID" value="NZ_CBCRXZ010000004.1"/>
</dbReference>
<dbReference type="Gene3D" id="3.40.50.2000">
    <property type="entry name" value="Glycogen Phosphorylase B"/>
    <property type="match status" value="1"/>
</dbReference>
<keyword evidence="5" id="KW-0411">Iron-sulfur</keyword>
<evidence type="ECO:0000256" key="3">
    <source>
        <dbReference type="ARBA" id="ARBA00022723"/>
    </source>
</evidence>
<dbReference type="InterPro" id="IPR023404">
    <property type="entry name" value="rSAM_horseshoe"/>
</dbReference>
<dbReference type="Gene3D" id="3.80.30.20">
    <property type="entry name" value="tm_1862 like domain"/>
    <property type="match status" value="1"/>
</dbReference>
<dbReference type="PANTHER" id="PTHR43409">
    <property type="entry name" value="ANAEROBIC MAGNESIUM-PROTOPORPHYRIN IX MONOMETHYL ESTER CYCLASE-RELATED"/>
    <property type="match status" value="1"/>
</dbReference>